<gene>
    <name evidence="3" type="ORF">SAMN05444392_103135</name>
</gene>
<dbReference type="SUPFAM" id="SSF51735">
    <property type="entry name" value="NAD(P)-binding Rossmann-fold domains"/>
    <property type="match status" value="1"/>
</dbReference>
<name>A0A1M4WBM0_9BACL</name>
<dbReference type="SMART" id="SM00829">
    <property type="entry name" value="PKS_ER"/>
    <property type="match status" value="1"/>
</dbReference>
<dbReference type="GO" id="GO:0016628">
    <property type="term" value="F:oxidoreductase activity, acting on the CH-CH group of donors, NAD or NADP as acceptor"/>
    <property type="evidence" value="ECO:0007669"/>
    <property type="project" value="InterPro"/>
</dbReference>
<keyword evidence="4" id="KW-1185">Reference proteome</keyword>
<dbReference type="InterPro" id="IPR011032">
    <property type="entry name" value="GroES-like_sf"/>
</dbReference>
<dbReference type="PANTHER" id="PTHR43205:SF7">
    <property type="entry name" value="PROSTAGLANDIN REDUCTASE 1"/>
    <property type="match status" value="1"/>
</dbReference>
<sequence length="334" mass="36539">MLLNKQVILSKRPQGLPNESHFQIVNTETGELKQNEIQVQTRFLSIDPFLRNTMNETKFVEEPAKLGHVFGSFAVGEVIASKSDQIHMGDIVSGVWGWQTLPTLPDQEVTKLDKHISPISTALGVYGISGLTAYFGMLEIGKPQPGETVVISGAGGSVGMIAGQIAKIKGAKVIGISGSDQKNEYLRDELGFDITINYRTSTKLSKSIKEAAKQGIDIYFDNVGGAVSDAVMQHINPNARIPISGQISQYNLQKTEIGPRVGMLLVKNAALMQGFSFAQFASHFPQAIKTLADWIHSDQLKYKEHIIEGFENTPLAFIGLFKGDNFGKTLIKVY</sequence>
<dbReference type="Pfam" id="PF16884">
    <property type="entry name" value="ADH_N_2"/>
    <property type="match status" value="1"/>
</dbReference>
<dbReference type="Pfam" id="PF00107">
    <property type="entry name" value="ADH_zinc_N"/>
    <property type="match status" value="1"/>
</dbReference>
<dbReference type="AlphaFoldDB" id="A0A1M4WBM0"/>
<dbReference type="Gene3D" id="3.90.180.10">
    <property type="entry name" value="Medium-chain alcohol dehydrogenases, catalytic domain"/>
    <property type="match status" value="1"/>
</dbReference>
<dbReference type="InterPro" id="IPR045010">
    <property type="entry name" value="MDR_fam"/>
</dbReference>
<feature type="domain" description="Enoyl reductase (ER)" evidence="2">
    <location>
        <begin position="15"/>
        <end position="331"/>
    </location>
</feature>
<dbReference type="FunFam" id="3.40.50.720:FF:000121">
    <property type="entry name" value="Prostaglandin reductase 2"/>
    <property type="match status" value="1"/>
</dbReference>
<evidence type="ECO:0000313" key="4">
    <source>
        <dbReference type="Proteomes" id="UP000184476"/>
    </source>
</evidence>
<dbReference type="SUPFAM" id="SSF50129">
    <property type="entry name" value="GroES-like"/>
    <property type="match status" value="1"/>
</dbReference>
<keyword evidence="1" id="KW-0560">Oxidoreductase</keyword>
<dbReference type="STRING" id="112248.SAMN05444392_103135"/>
<proteinExistence type="predicted"/>
<dbReference type="CDD" id="cd05288">
    <property type="entry name" value="PGDH"/>
    <property type="match status" value="1"/>
</dbReference>
<dbReference type="RefSeq" id="WP_073154230.1">
    <property type="nucleotide sequence ID" value="NZ_FQVL01000003.1"/>
</dbReference>
<protein>
    <recommendedName>
        <fullName evidence="2">Enoyl reductase (ER) domain-containing protein</fullName>
    </recommendedName>
</protein>
<dbReference type="InterPro" id="IPR041694">
    <property type="entry name" value="ADH_N_2"/>
</dbReference>
<dbReference type="Gene3D" id="3.40.50.720">
    <property type="entry name" value="NAD(P)-binding Rossmann-like Domain"/>
    <property type="match status" value="1"/>
</dbReference>
<dbReference type="InterPro" id="IPR020843">
    <property type="entry name" value="ER"/>
</dbReference>
<organism evidence="3 4">
    <name type="scientific">Seinonella peptonophila</name>
    <dbReference type="NCBI Taxonomy" id="112248"/>
    <lineage>
        <taxon>Bacteria</taxon>
        <taxon>Bacillati</taxon>
        <taxon>Bacillota</taxon>
        <taxon>Bacilli</taxon>
        <taxon>Bacillales</taxon>
        <taxon>Thermoactinomycetaceae</taxon>
        <taxon>Seinonella</taxon>
    </lineage>
</organism>
<dbReference type="OrthoDB" id="9805663at2"/>
<evidence type="ECO:0000313" key="3">
    <source>
        <dbReference type="EMBL" id="SHE78483.1"/>
    </source>
</evidence>
<reference evidence="3 4" key="1">
    <citation type="submission" date="2016-11" db="EMBL/GenBank/DDBJ databases">
        <authorList>
            <person name="Jaros S."/>
            <person name="Januszkiewicz K."/>
            <person name="Wedrychowicz H."/>
        </authorList>
    </citation>
    <scope>NUCLEOTIDE SEQUENCE [LARGE SCALE GENOMIC DNA]</scope>
    <source>
        <strain evidence="3 4">DSM 44666</strain>
    </source>
</reference>
<evidence type="ECO:0000259" key="2">
    <source>
        <dbReference type="SMART" id="SM00829"/>
    </source>
</evidence>
<dbReference type="Proteomes" id="UP000184476">
    <property type="component" value="Unassembled WGS sequence"/>
</dbReference>
<evidence type="ECO:0000256" key="1">
    <source>
        <dbReference type="ARBA" id="ARBA00023002"/>
    </source>
</evidence>
<dbReference type="PANTHER" id="PTHR43205">
    <property type="entry name" value="PROSTAGLANDIN REDUCTASE"/>
    <property type="match status" value="1"/>
</dbReference>
<dbReference type="InterPro" id="IPR013149">
    <property type="entry name" value="ADH-like_C"/>
</dbReference>
<dbReference type="EMBL" id="FQVL01000003">
    <property type="protein sequence ID" value="SHE78483.1"/>
    <property type="molecule type" value="Genomic_DNA"/>
</dbReference>
<accession>A0A1M4WBM0</accession>
<dbReference type="InterPro" id="IPR036291">
    <property type="entry name" value="NAD(P)-bd_dom_sf"/>
</dbReference>